<keyword evidence="2" id="KW-1185">Reference proteome</keyword>
<proteinExistence type="predicted"/>
<name>A0A2T0SHI7_9ACTN</name>
<dbReference type="Proteomes" id="UP000239209">
    <property type="component" value="Unassembled WGS sequence"/>
</dbReference>
<sequence length="62" mass="6701">MRKSEAPGQTGLSAQGYLRQIELLALDVVPAARDEGWQRSALLMAEHRGIEALGKAGMTRPP</sequence>
<dbReference type="EMBL" id="PVZG01000001">
    <property type="protein sequence ID" value="PRY32872.1"/>
    <property type="molecule type" value="Genomic_DNA"/>
</dbReference>
<accession>A0A2T0SHI7</accession>
<organism evidence="1 2">
    <name type="scientific">Pseudosporangium ferrugineum</name>
    <dbReference type="NCBI Taxonomy" id="439699"/>
    <lineage>
        <taxon>Bacteria</taxon>
        <taxon>Bacillati</taxon>
        <taxon>Actinomycetota</taxon>
        <taxon>Actinomycetes</taxon>
        <taxon>Micromonosporales</taxon>
        <taxon>Micromonosporaceae</taxon>
        <taxon>Pseudosporangium</taxon>
    </lineage>
</organism>
<comment type="caution">
    <text evidence="1">The sequence shown here is derived from an EMBL/GenBank/DDBJ whole genome shotgun (WGS) entry which is preliminary data.</text>
</comment>
<evidence type="ECO:0000313" key="1">
    <source>
        <dbReference type="EMBL" id="PRY32872.1"/>
    </source>
</evidence>
<protein>
    <submittedName>
        <fullName evidence="1">Uncharacterized protein</fullName>
    </submittedName>
</protein>
<dbReference type="OrthoDB" id="3869096at2"/>
<dbReference type="AlphaFoldDB" id="A0A2T0SHI7"/>
<gene>
    <name evidence="1" type="ORF">CLV70_10131</name>
</gene>
<reference evidence="1 2" key="1">
    <citation type="submission" date="2018-03" db="EMBL/GenBank/DDBJ databases">
        <title>Genomic Encyclopedia of Archaeal and Bacterial Type Strains, Phase II (KMG-II): from individual species to whole genera.</title>
        <authorList>
            <person name="Goeker M."/>
        </authorList>
    </citation>
    <scope>NUCLEOTIDE SEQUENCE [LARGE SCALE GENOMIC DNA]</scope>
    <source>
        <strain evidence="1 2">DSM 45348</strain>
    </source>
</reference>
<evidence type="ECO:0000313" key="2">
    <source>
        <dbReference type="Proteomes" id="UP000239209"/>
    </source>
</evidence>
<dbReference type="RefSeq" id="WP_106124255.1">
    <property type="nucleotide sequence ID" value="NZ_PVZG01000001.1"/>
</dbReference>